<protein>
    <submittedName>
        <fullName evidence="2">Uncharacterized protein</fullName>
    </submittedName>
</protein>
<keyword evidence="3" id="KW-1185">Reference proteome</keyword>
<dbReference type="AlphaFoldDB" id="A0A5B7KHX2"/>
<evidence type="ECO:0000313" key="3">
    <source>
        <dbReference type="Proteomes" id="UP000324222"/>
    </source>
</evidence>
<feature type="compositionally biased region" description="Basic and acidic residues" evidence="1">
    <location>
        <begin position="38"/>
        <end position="68"/>
    </location>
</feature>
<proteinExistence type="predicted"/>
<gene>
    <name evidence="2" type="ORF">E2C01_102196</name>
</gene>
<comment type="caution">
    <text evidence="2">The sequence shown here is derived from an EMBL/GenBank/DDBJ whole genome shotgun (WGS) entry which is preliminary data.</text>
</comment>
<reference evidence="2 3" key="1">
    <citation type="submission" date="2019-05" db="EMBL/GenBank/DDBJ databases">
        <title>Another draft genome of Portunus trituberculatus and its Hox gene families provides insights of decapod evolution.</title>
        <authorList>
            <person name="Jeong J.-H."/>
            <person name="Song I."/>
            <person name="Kim S."/>
            <person name="Choi T."/>
            <person name="Kim D."/>
            <person name="Ryu S."/>
            <person name="Kim W."/>
        </authorList>
    </citation>
    <scope>NUCLEOTIDE SEQUENCE [LARGE SCALE GENOMIC DNA]</scope>
    <source>
        <tissue evidence="2">Muscle</tissue>
    </source>
</reference>
<dbReference type="Proteomes" id="UP000324222">
    <property type="component" value="Unassembled WGS sequence"/>
</dbReference>
<accession>A0A5B7KHX2</accession>
<dbReference type="EMBL" id="VSRR010150914">
    <property type="protein sequence ID" value="MPD06387.1"/>
    <property type="molecule type" value="Genomic_DNA"/>
</dbReference>
<feature type="region of interest" description="Disordered" evidence="1">
    <location>
        <begin position="1"/>
        <end position="68"/>
    </location>
</feature>
<organism evidence="2 3">
    <name type="scientific">Portunus trituberculatus</name>
    <name type="common">Swimming crab</name>
    <name type="synonym">Neptunus trituberculatus</name>
    <dbReference type="NCBI Taxonomy" id="210409"/>
    <lineage>
        <taxon>Eukaryota</taxon>
        <taxon>Metazoa</taxon>
        <taxon>Ecdysozoa</taxon>
        <taxon>Arthropoda</taxon>
        <taxon>Crustacea</taxon>
        <taxon>Multicrustacea</taxon>
        <taxon>Malacostraca</taxon>
        <taxon>Eumalacostraca</taxon>
        <taxon>Eucarida</taxon>
        <taxon>Decapoda</taxon>
        <taxon>Pleocyemata</taxon>
        <taxon>Brachyura</taxon>
        <taxon>Eubrachyura</taxon>
        <taxon>Portunoidea</taxon>
        <taxon>Portunidae</taxon>
        <taxon>Portuninae</taxon>
        <taxon>Portunus</taxon>
    </lineage>
</organism>
<feature type="compositionally biased region" description="Basic and acidic residues" evidence="1">
    <location>
        <begin position="1"/>
        <end position="27"/>
    </location>
</feature>
<evidence type="ECO:0000256" key="1">
    <source>
        <dbReference type="SAM" id="MobiDB-lite"/>
    </source>
</evidence>
<evidence type="ECO:0000313" key="2">
    <source>
        <dbReference type="EMBL" id="MPD06387.1"/>
    </source>
</evidence>
<sequence length="68" mass="7806">MNDEHERERRRSNTAESCDQSRGDEGHAGGVLGLSYRQGEEGERRDSYGKEAFRDERKGMRGREEMGT</sequence>
<name>A0A5B7KHX2_PORTR</name>